<dbReference type="EMBL" id="MU250531">
    <property type="protein sequence ID" value="KAG7447685.1"/>
    <property type="molecule type" value="Genomic_DNA"/>
</dbReference>
<dbReference type="RefSeq" id="XP_043041185.1">
    <property type="nucleotide sequence ID" value="XM_043177035.1"/>
</dbReference>
<dbReference type="GeneID" id="66099322"/>
<gene>
    <name evidence="1" type="ORF">BT62DRAFT_1004452</name>
</gene>
<evidence type="ECO:0000313" key="2">
    <source>
        <dbReference type="Proteomes" id="UP000812287"/>
    </source>
</evidence>
<proteinExistence type="predicted"/>
<keyword evidence="2" id="KW-1185">Reference proteome</keyword>
<organism evidence="1 2">
    <name type="scientific">Guyanagaster necrorhizus</name>
    <dbReference type="NCBI Taxonomy" id="856835"/>
    <lineage>
        <taxon>Eukaryota</taxon>
        <taxon>Fungi</taxon>
        <taxon>Dikarya</taxon>
        <taxon>Basidiomycota</taxon>
        <taxon>Agaricomycotina</taxon>
        <taxon>Agaricomycetes</taxon>
        <taxon>Agaricomycetidae</taxon>
        <taxon>Agaricales</taxon>
        <taxon>Marasmiineae</taxon>
        <taxon>Physalacriaceae</taxon>
        <taxon>Guyanagaster</taxon>
    </lineage>
</organism>
<evidence type="ECO:0000313" key="1">
    <source>
        <dbReference type="EMBL" id="KAG7447685.1"/>
    </source>
</evidence>
<comment type="caution">
    <text evidence="1">The sequence shown here is derived from an EMBL/GenBank/DDBJ whole genome shotgun (WGS) entry which is preliminary data.</text>
</comment>
<sequence length="51" mass="5506">MVSTLSFTKAVDSEGRVVEPSETFTSASLSFPVPFKCTIKARSPQTQALLD</sequence>
<name>A0A9P7VVY4_9AGAR</name>
<dbReference type="OrthoDB" id="2789670at2759"/>
<accession>A0A9P7VVY4</accession>
<protein>
    <submittedName>
        <fullName evidence="1">Uncharacterized protein</fullName>
    </submittedName>
</protein>
<dbReference type="AlphaFoldDB" id="A0A9P7VVY4"/>
<dbReference type="Proteomes" id="UP000812287">
    <property type="component" value="Unassembled WGS sequence"/>
</dbReference>
<reference evidence="1" key="1">
    <citation type="submission" date="2020-11" db="EMBL/GenBank/DDBJ databases">
        <title>Adaptations for nitrogen fixation in a non-lichenized fungal sporocarp promotes dispersal by wood-feeding termites.</title>
        <authorList>
            <consortium name="DOE Joint Genome Institute"/>
            <person name="Koch R.A."/>
            <person name="Yoon G."/>
            <person name="Arayal U."/>
            <person name="Lail K."/>
            <person name="Amirebrahimi M."/>
            <person name="Labutti K."/>
            <person name="Lipzen A."/>
            <person name="Riley R."/>
            <person name="Barry K."/>
            <person name="Henrissat B."/>
            <person name="Grigoriev I.V."/>
            <person name="Herr J.R."/>
            <person name="Aime M.C."/>
        </authorList>
    </citation>
    <scope>NUCLEOTIDE SEQUENCE</scope>
    <source>
        <strain evidence="1">MCA 3950</strain>
    </source>
</reference>